<name>A0A6C0AKS5_9ZZZZ</name>
<dbReference type="AlphaFoldDB" id="A0A6C0AKS5"/>
<protein>
    <submittedName>
        <fullName evidence="2">Uncharacterized protein</fullName>
    </submittedName>
</protein>
<reference evidence="2" key="1">
    <citation type="journal article" date="2020" name="Nature">
        <title>Giant virus diversity and host interactions through global metagenomics.</title>
        <authorList>
            <person name="Schulz F."/>
            <person name="Roux S."/>
            <person name="Paez-Espino D."/>
            <person name="Jungbluth S."/>
            <person name="Walsh D.A."/>
            <person name="Denef V.J."/>
            <person name="McMahon K.D."/>
            <person name="Konstantinidis K.T."/>
            <person name="Eloe-Fadrosh E.A."/>
            <person name="Kyrpides N.C."/>
            <person name="Woyke T."/>
        </authorList>
    </citation>
    <scope>NUCLEOTIDE SEQUENCE</scope>
    <source>
        <strain evidence="2">GVMAG-S-1035375-24</strain>
    </source>
</reference>
<dbReference type="EMBL" id="MN740664">
    <property type="protein sequence ID" value="QHS79925.1"/>
    <property type="molecule type" value="Genomic_DNA"/>
</dbReference>
<evidence type="ECO:0000256" key="1">
    <source>
        <dbReference type="SAM" id="Phobius"/>
    </source>
</evidence>
<keyword evidence="1" id="KW-0812">Transmembrane</keyword>
<accession>A0A6C0AKS5</accession>
<feature type="transmembrane region" description="Helical" evidence="1">
    <location>
        <begin position="99"/>
        <end position="119"/>
    </location>
</feature>
<keyword evidence="1" id="KW-0472">Membrane</keyword>
<proteinExistence type="predicted"/>
<keyword evidence="1" id="KW-1133">Transmembrane helix</keyword>
<evidence type="ECO:0000313" key="2">
    <source>
        <dbReference type="EMBL" id="QHS79925.1"/>
    </source>
</evidence>
<organism evidence="2">
    <name type="scientific">viral metagenome</name>
    <dbReference type="NCBI Taxonomy" id="1070528"/>
    <lineage>
        <taxon>unclassified sequences</taxon>
        <taxon>metagenomes</taxon>
        <taxon>organismal metagenomes</taxon>
    </lineage>
</organism>
<sequence length="124" mass="13287">MALVCTDLTEAHGSPFKVVNLMATPAAAPGNSKKGVQAVVEHMQTTLPLDTNPATSNFSAPPVVAAQAQMTNQPDKLNRILALVEQNKTGYEPSSGKDMFLYVLTGVVFLFTFDTFVTLGRGMR</sequence>